<dbReference type="Proteomes" id="UP000503640">
    <property type="component" value="Unassembled WGS sequence"/>
</dbReference>
<dbReference type="AlphaFoldDB" id="A0A7I9VJA6"/>
<keyword evidence="4" id="KW-1185">Reference proteome</keyword>
<evidence type="ECO:0000256" key="1">
    <source>
        <dbReference type="SAM" id="Phobius"/>
    </source>
</evidence>
<keyword evidence="1" id="KW-0472">Membrane</keyword>
<evidence type="ECO:0000313" key="3">
    <source>
        <dbReference type="EMBL" id="GEJ56238.1"/>
    </source>
</evidence>
<dbReference type="EMBL" id="BJTG01000002">
    <property type="protein sequence ID" value="GEJ56238.1"/>
    <property type="molecule type" value="Genomic_DNA"/>
</dbReference>
<evidence type="ECO:0000313" key="4">
    <source>
        <dbReference type="Proteomes" id="UP000503640"/>
    </source>
</evidence>
<keyword evidence="1" id="KW-0812">Transmembrane</keyword>
<feature type="transmembrane region" description="Helical" evidence="1">
    <location>
        <begin position="92"/>
        <end position="112"/>
    </location>
</feature>
<feature type="signal peptide" evidence="2">
    <location>
        <begin position="1"/>
        <end position="22"/>
    </location>
</feature>
<sequence>MHRVTLVLCVLALSAAAGAARAGDEGAPPAAMSRTALAALPPLAPVEREAVGATDASGGGTILMSALYGGLAGAVVGVGIGLLENGNYGRDIAIGAGAGILIGGALGAAHALGDSRGVAATDGLNTTERYPVLTARTVRLGGRF</sequence>
<protein>
    <recommendedName>
        <fullName evidence="5">Glycine zipper domain-containing protein</fullName>
    </recommendedName>
</protein>
<accession>A0A7I9VJA6</accession>
<gene>
    <name evidence="3" type="ORF">AMYX_09790</name>
</gene>
<evidence type="ECO:0000256" key="2">
    <source>
        <dbReference type="SAM" id="SignalP"/>
    </source>
</evidence>
<name>A0A7I9VJA6_9BACT</name>
<feature type="chain" id="PRO_5029750633" description="Glycine zipper domain-containing protein" evidence="2">
    <location>
        <begin position="23"/>
        <end position="144"/>
    </location>
</feature>
<feature type="transmembrane region" description="Helical" evidence="1">
    <location>
        <begin position="62"/>
        <end position="83"/>
    </location>
</feature>
<comment type="caution">
    <text evidence="3">The sequence shown here is derived from an EMBL/GenBank/DDBJ whole genome shotgun (WGS) entry which is preliminary data.</text>
</comment>
<evidence type="ECO:0008006" key="5">
    <source>
        <dbReference type="Google" id="ProtNLM"/>
    </source>
</evidence>
<keyword evidence="1" id="KW-1133">Transmembrane helix</keyword>
<dbReference type="RefSeq" id="WP_176063528.1">
    <property type="nucleotide sequence ID" value="NZ_BJTG01000002.1"/>
</dbReference>
<organism evidence="3 4">
    <name type="scientific">Anaeromyxobacter diazotrophicus</name>
    <dbReference type="NCBI Taxonomy" id="2590199"/>
    <lineage>
        <taxon>Bacteria</taxon>
        <taxon>Pseudomonadati</taxon>
        <taxon>Myxococcota</taxon>
        <taxon>Myxococcia</taxon>
        <taxon>Myxococcales</taxon>
        <taxon>Cystobacterineae</taxon>
        <taxon>Anaeromyxobacteraceae</taxon>
        <taxon>Anaeromyxobacter</taxon>
    </lineage>
</organism>
<proteinExistence type="predicted"/>
<keyword evidence="2" id="KW-0732">Signal</keyword>
<reference evidence="4" key="1">
    <citation type="journal article" date="2020" name="Appl. Environ. Microbiol.">
        <title>Diazotrophic Anaeromyxobacter Isolates from Soils.</title>
        <authorList>
            <person name="Masuda Y."/>
            <person name="Yamanaka H."/>
            <person name="Xu Z.X."/>
            <person name="Shiratori Y."/>
            <person name="Aono T."/>
            <person name="Amachi S."/>
            <person name="Senoo K."/>
            <person name="Itoh H."/>
        </authorList>
    </citation>
    <scope>NUCLEOTIDE SEQUENCE [LARGE SCALE GENOMIC DNA]</scope>
    <source>
        <strain evidence="4">R267</strain>
    </source>
</reference>